<dbReference type="NCBIfam" id="TIGR00174">
    <property type="entry name" value="miaA"/>
    <property type="match status" value="1"/>
</dbReference>
<gene>
    <name evidence="10 14" type="primary">miaA</name>
    <name evidence="14" type="ORF">PY092_08470</name>
</gene>
<dbReference type="EC" id="2.5.1.75" evidence="10"/>
<dbReference type="Pfam" id="PF01715">
    <property type="entry name" value="IPPT"/>
    <property type="match status" value="1"/>
</dbReference>
<dbReference type="GO" id="GO:0052381">
    <property type="term" value="F:tRNA dimethylallyltransferase activity"/>
    <property type="evidence" value="ECO:0007669"/>
    <property type="project" value="UniProtKB-EC"/>
</dbReference>
<evidence type="ECO:0000256" key="1">
    <source>
        <dbReference type="ARBA" id="ARBA00001946"/>
    </source>
</evidence>
<keyword evidence="6 10" id="KW-0547">Nucleotide-binding</keyword>
<dbReference type="Proteomes" id="UP001221366">
    <property type="component" value="Unassembled WGS sequence"/>
</dbReference>
<dbReference type="PANTHER" id="PTHR11088:SF60">
    <property type="entry name" value="TRNA DIMETHYLALLYLTRANSFERASE"/>
    <property type="match status" value="1"/>
</dbReference>
<keyword evidence="15" id="KW-1185">Reference proteome</keyword>
<feature type="site" description="Interaction with substrate tRNA" evidence="10">
    <location>
        <position position="124"/>
    </location>
</feature>
<dbReference type="Gene3D" id="1.10.20.140">
    <property type="match status" value="1"/>
</dbReference>
<keyword evidence="4 10" id="KW-0808">Transferase</keyword>
<keyword evidence="5 10" id="KW-0819">tRNA processing</keyword>
<dbReference type="HAMAP" id="MF_00185">
    <property type="entry name" value="IPP_trans"/>
    <property type="match status" value="1"/>
</dbReference>
<comment type="subunit">
    <text evidence="10">Monomer.</text>
</comment>
<feature type="region of interest" description="Interaction with substrate tRNA" evidence="10">
    <location>
        <begin position="36"/>
        <end position="39"/>
    </location>
</feature>
<comment type="cofactor">
    <cofactor evidence="1 10">
        <name>Mg(2+)</name>
        <dbReference type="ChEBI" id="CHEBI:18420"/>
    </cofactor>
</comment>
<evidence type="ECO:0000256" key="6">
    <source>
        <dbReference type="ARBA" id="ARBA00022741"/>
    </source>
</evidence>
<evidence type="ECO:0000256" key="11">
    <source>
        <dbReference type="RuleBase" id="RU003783"/>
    </source>
</evidence>
<evidence type="ECO:0000256" key="2">
    <source>
        <dbReference type="ARBA" id="ARBA00003213"/>
    </source>
</evidence>
<evidence type="ECO:0000256" key="4">
    <source>
        <dbReference type="ARBA" id="ARBA00022679"/>
    </source>
</evidence>
<comment type="caution">
    <text evidence="14">The sequence shown here is derived from an EMBL/GenBank/DDBJ whole genome shotgun (WGS) entry which is preliminary data.</text>
</comment>
<evidence type="ECO:0000256" key="7">
    <source>
        <dbReference type="ARBA" id="ARBA00022840"/>
    </source>
</evidence>
<comment type="catalytic activity">
    <reaction evidence="9 10 11">
        <text>adenosine(37) in tRNA + dimethylallyl diphosphate = N(6)-dimethylallyladenosine(37) in tRNA + diphosphate</text>
        <dbReference type="Rhea" id="RHEA:26482"/>
        <dbReference type="Rhea" id="RHEA-COMP:10162"/>
        <dbReference type="Rhea" id="RHEA-COMP:10375"/>
        <dbReference type="ChEBI" id="CHEBI:33019"/>
        <dbReference type="ChEBI" id="CHEBI:57623"/>
        <dbReference type="ChEBI" id="CHEBI:74411"/>
        <dbReference type="ChEBI" id="CHEBI:74415"/>
        <dbReference type="EC" id="2.5.1.75"/>
    </reaction>
</comment>
<protein>
    <recommendedName>
        <fullName evidence="10">tRNA dimethylallyltransferase</fullName>
        <ecNumber evidence="10">2.5.1.75</ecNumber>
    </recommendedName>
    <alternativeName>
        <fullName evidence="10">Dimethylallyl diphosphate:tRNA dimethylallyltransferase</fullName>
        <shortName evidence="10">DMAPP:tRNA dimethylallyltransferase</shortName>
        <shortName evidence="10">DMATase</shortName>
    </alternativeName>
    <alternativeName>
        <fullName evidence="10">Isopentenyl-diphosphate:tRNA isopentenyltransferase</fullName>
        <shortName evidence="10">IPP transferase</shortName>
        <shortName evidence="10">IPPT</shortName>
        <shortName evidence="10">IPTase</shortName>
    </alternativeName>
</protein>
<evidence type="ECO:0000256" key="9">
    <source>
        <dbReference type="ARBA" id="ARBA00049563"/>
    </source>
</evidence>
<comment type="function">
    <text evidence="2 10 12">Catalyzes the transfer of a dimethylallyl group onto the adenine at position 37 in tRNAs that read codons beginning with uridine, leading to the formation of N6-(dimethylallyl)adenosine (i(6)A).</text>
</comment>
<dbReference type="PANTHER" id="PTHR11088">
    <property type="entry name" value="TRNA DIMETHYLALLYLTRANSFERASE"/>
    <property type="match status" value="1"/>
</dbReference>
<sequence>MSKKILLAVVGPTAIGKTALGIRLAKHFDTDILSADSRQFFKEMEIGTAVPSYEELNEVHHHFIQHKSIFEPYSVGDFEKEAINLLDDVFQKKDIAVMVGGSGLYVDAVVSGLDEFPEVDPKIREQLNQQLEEEGLESLQKELNQRDPEYYKTVDLDNPHRLIRALEVCLATDKPYSSFLNRPKAERSFKAFYIGIEAPREMIYERINTRVDLMMDAGLLDEAKKLYPHKELNALQTVGYKELFEYIEVQCTLEFAVSEIKKNTRRFAKRQLTWLRKNEAILWVPYNAEPKKVLQMVTDRLKTNFYA</sequence>
<comment type="similarity">
    <text evidence="3 10 13">Belongs to the IPP transferase family.</text>
</comment>
<evidence type="ECO:0000313" key="14">
    <source>
        <dbReference type="EMBL" id="MDF0716176.1"/>
    </source>
</evidence>
<dbReference type="RefSeq" id="WP_275615420.1">
    <property type="nucleotide sequence ID" value="NZ_JARFVB010000004.1"/>
</dbReference>
<evidence type="ECO:0000256" key="13">
    <source>
        <dbReference type="RuleBase" id="RU003785"/>
    </source>
</evidence>
<dbReference type="Gene3D" id="3.40.50.300">
    <property type="entry name" value="P-loop containing nucleotide triphosphate hydrolases"/>
    <property type="match status" value="1"/>
</dbReference>
<evidence type="ECO:0000256" key="10">
    <source>
        <dbReference type="HAMAP-Rule" id="MF_00185"/>
    </source>
</evidence>
<dbReference type="SUPFAM" id="SSF52540">
    <property type="entry name" value="P-loop containing nucleoside triphosphate hydrolases"/>
    <property type="match status" value="2"/>
</dbReference>
<feature type="binding site" evidence="10">
    <location>
        <begin position="11"/>
        <end position="18"/>
    </location>
    <ligand>
        <name>ATP</name>
        <dbReference type="ChEBI" id="CHEBI:30616"/>
    </ligand>
</feature>
<evidence type="ECO:0000256" key="5">
    <source>
        <dbReference type="ARBA" id="ARBA00022694"/>
    </source>
</evidence>
<proteinExistence type="inferred from homology"/>
<dbReference type="InterPro" id="IPR027417">
    <property type="entry name" value="P-loop_NTPase"/>
</dbReference>
<evidence type="ECO:0000313" key="15">
    <source>
        <dbReference type="Proteomes" id="UP001221366"/>
    </source>
</evidence>
<evidence type="ECO:0000256" key="12">
    <source>
        <dbReference type="RuleBase" id="RU003784"/>
    </source>
</evidence>
<feature type="site" description="Interaction with substrate tRNA" evidence="10">
    <location>
        <position position="102"/>
    </location>
</feature>
<name>A0ABT5XYA8_9FLAO</name>
<feature type="binding site" evidence="10">
    <location>
        <begin position="13"/>
        <end position="18"/>
    </location>
    <ligand>
        <name>substrate</name>
    </ligand>
</feature>
<dbReference type="InterPro" id="IPR018022">
    <property type="entry name" value="IPT"/>
</dbReference>
<dbReference type="InterPro" id="IPR039657">
    <property type="entry name" value="Dimethylallyltransferase"/>
</dbReference>
<dbReference type="EMBL" id="JARFVB010000004">
    <property type="protein sequence ID" value="MDF0716176.1"/>
    <property type="molecule type" value="Genomic_DNA"/>
</dbReference>
<accession>A0ABT5XYA8</accession>
<reference evidence="14 15" key="1">
    <citation type="submission" date="2023-03" db="EMBL/GenBank/DDBJ databases">
        <title>Muricauda XX sp. nov. and Muricauda XXX sp. nov., two novel species isolated from Okinawa Trough.</title>
        <authorList>
            <person name="Cao W."/>
            <person name="Deng X."/>
        </authorList>
    </citation>
    <scope>NUCLEOTIDE SEQUENCE [LARGE SCALE GENOMIC DNA]</scope>
    <source>
        <strain evidence="14 15">334s03</strain>
    </source>
</reference>
<evidence type="ECO:0000256" key="3">
    <source>
        <dbReference type="ARBA" id="ARBA00005842"/>
    </source>
</evidence>
<evidence type="ECO:0000256" key="8">
    <source>
        <dbReference type="ARBA" id="ARBA00022842"/>
    </source>
</evidence>
<keyword evidence="7 10" id="KW-0067">ATP-binding</keyword>
<keyword evidence="8 10" id="KW-0460">Magnesium</keyword>
<comment type="caution">
    <text evidence="10">Lacks conserved residue(s) required for the propagation of feature annotation.</text>
</comment>
<organism evidence="14 15">
    <name type="scientific">Flagellimonas yonaguniensis</name>
    <dbReference type="NCBI Taxonomy" id="3031325"/>
    <lineage>
        <taxon>Bacteria</taxon>
        <taxon>Pseudomonadati</taxon>
        <taxon>Bacteroidota</taxon>
        <taxon>Flavobacteriia</taxon>
        <taxon>Flavobacteriales</taxon>
        <taxon>Flavobacteriaceae</taxon>
        <taxon>Flagellimonas</taxon>
    </lineage>
</organism>